<accession>A0ABZ1I938</accession>
<keyword evidence="2" id="KW-0442">Lipid degradation</keyword>
<feature type="active site" description="Proton acceptor" evidence="2">
    <location>
        <position position="192"/>
    </location>
</feature>
<feature type="domain" description="PNPLA" evidence="3">
    <location>
        <begin position="11"/>
        <end position="208"/>
    </location>
</feature>
<dbReference type="Gene3D" id="3.40.1090.10">
    <property type="entry name" value="Cytosolic phospholipase A2 catalytic domain"/>
    <property type="match status" value="2"/>
</dbReference>
<name>A0ABZ1I938_9PSEU</name>
<dbReference type="PROSITE" id="PS51635">
    <property type="entry name" value="PNPLA"/>
    <property type="match status" value="1"/>
</dbReference>
<evidence type="ECO:0000259" key="3">
    <source>
        <dbReference type="PROSITE" id="PS51635"/>
    </source>
</evidence>
<dbReference type="InterPro" id="IPR016035">
    <property type="entry name" value="Acyl_Trfase/lysoPLipase"/>
</dbReference>
<evidence type="ECO:0000313" key="5">
    <source>
        <dbReference type="Proteomes" id="UP001330812"/>
    </source>
</evidence>
<keyword evidence="1 2" id="KW-0443">Lipid metabolism</keyword>
<feature type="active site" description="Nucleophile" evidence="2">
    <location>
        <position position="48"/>
    </location>
</feature>
<reference evidence="4 5" key="1">
    <citation type="journal article" date="2015" name="Int. J. Syst. Evol. Microbiol.">
        <title>Amycolatopsis rhabdoformis sp. nov., an actinomycete isolated from a tropical forest soil.</title>
        <authorList>
            <person name="Souza W.R."/>
            <person name="Silva R.E."/>
            <person name="Goodfellow M."/>
            <person name="Busarakam K."/>
            <person name="Figueiro F.S."/>
            <person name="Ferreira D."/>
            <person name="Rodrigues-Filho E."/>
            <person name="Moraes L.A.B."/>
            <person name="Zucchi T.D."/>
        </authorList>
    </citation>
    <scope>NUCLEOTIDE SEQUENCE [LARGE SCALE GENOMIC DNA]</scope>
    <source>
        <strain evidence="4 5">NCIMB 14900</strain>
    </source>
</reference>
<keyword evidence="5" id="KW-1185">Reference proteome</keyword>
<dbReference type="InterPro" id="IPR002641">
    <property type="entry name" value="PNPLA_dom"/>
</dbReference>
<proteinExistence type="predicted"/>
<evidence type="ECO:0000256" key="1">
    <source>
        <dbReference type="ARBA" id="ARBA00023098"/>
    </source>
</evidence>
<protein>
    <submittedName>
        <fullName evidence="4">Patatin-like phospholipase family protein</fullName>
    </submittedName>
</protein>
<keyword evidence="2" id="KW-0378">Hydrolase</keyword>
<gene>
    <name evidence="4" type="ORF">VSH64_45305</name>
</gene>
<dbReference type="EMBL" id="CP142149">
    <property type="protein sequence ID" value="WSE29935.1"/>
    <property type="molecule type" value="Genomic_DNA"/>
</dbReference>
<feature type="short sequence motif" description="GXSXG" evidence="2">
    <location>
        <begin position="46"/>
        <end position="50"/>
    </location>
</feature>
<feature type="short sequence motif" description="GXGXXG" evidence="2">
    <location>
        <begin position="15"/>
        <end position="20"/>
    </location>
</feature>
<dbReference type="Pfam" id="PF01734">
    <property type="entry name" value="Patatin"/>
    <property type="match status" value="1"/>
</dbReference>
<evidence type="ECO:0000256" key="2">
    <source>
        <dbReference type="PROSITE-ProRule" id="PRU01161"/>
    </source>
</evidence>
<dbReference type="SUPFAM" id="SSF52151">
    <property type="entry name" value="FabD/lysophospholipase-like"/>
    <property type="match status" value="1"/>
</dbReference>
<dbReference type="RefSeq" id="WP_326568893.1">
    <property type="nucleotide sequence ID" value="NZ_CP142149.1"/>
</dbReference>
<organism evidence="4 5">
    <name type="scientific">Amycolatopsis rhabdoformis</name>
    <dbReference type="NCBI Taxonomy" id="1448059"/>
    <lineage>
        <taxon>Bacteria</taxon>
        <taxon>Bacillati</taxon>
        <taxon>Actinomycetota</taxon>
        <taxon>Actinomycetes</taxon>
        <taxon>Pseudonocardiales</taxon>
        <taxon>Pseudonocardiaceae</taxon>
        <taxon>Amycolatopsis</taxon>
    </lineage>
</organism>
<sequence>MNQDQRSAKALVLGGGGPVGASWESALLHRLGTAGFTVSENDVVLGTSAGSVAGAWLIMSPDELIALPERMRARAKWHAEQSAHRGTGSASMLSLMAEKRTDDVDSARSVGQAALKAIPPIPAEKAAELWRAATPKGLWPPNLRIAAVDAGTGLAHAWSVGDDIPLPVAIAASTAAPGAAPPVEVAGAVWVDGGVRSGTNADLVLEAAGRTSGGKVLIVACSPSDDIAREESLLTEQGYDVRVLLSEAYYRKPTDLLDARFIDAAVEAGARQARDAAVDLVKWWTED</sequence>
<dbReference type="Proteomes" id="UP001330812">
    <property type="component" value="Chromosome"/>
</dbReference>
<evidence type="ECO:0000313" key="4">
    <source>
        <dbReference type="EMBL" id="WSE29935.1"/>
    </source>
</evidence>
<feature type="short sequence motif" description="DGA/G" evidence="2">
    <location>
        <begin position="192"/>
        <end position="194"/>
    </location>
</feature>